<feature type="signal peptide" evidence="1">
    <location>
        <begin position="1"/>
        <end position="24"/>
    </location>
</feature>
<feature type="chain" id="PRO_5032846383" description="ABM domain-containing protein" evidence="1">
    <location>
        <begin position="25"/>
        <end position="309"/>
    </location>
</feature>
<gene>
    <name evidence="3" type="ORF">HYH03_011859</name>
</gene>
<dbReference type="PROSITE" id="PS51257">
    <property type="entry name" value="PROKAR_LIPOPROTEIN"/>
    <property type="match status" value="1"/>
</dbReference>
<dbReference type="PANTHER" id="PTHR33336">
    <property type="entry name" value="QUINOL MONOOXYGENASE YGIN-RELATED"/>
    <property type="match status" value="1"/>
</dbReference>
<dbReference type="AlphaFoldDB" id="A0A835XT31"/>
<dbReference type="InterPro" id="IPR007138">
    <property type="entry name" value="ABM_dom"/>
</dbReference>
<feature type="domain" description="ABM" evidence="2">
    <location>
        <begin position="207"/>
        <end position="296"/>
    </location>
</feature>
<protein>
    <recommendedName>
        <fullName evidence="2">ABM domain-containing protein</fullName>
    </recommendedName>
</protein>
<keyword evidence="1" id="KW-0732">Signal</keyword>
<keyword evidence="4" id="KW-1185">Reference proteome</keyword>
<dbReference type="Pfam" id="PF03992">
    <property type="entry name" value="ABM"/>
    <property type="match status" value="2"/>
</dbReference>
<evidence type="ECO:0000313" key="3">
    <source>
        <dbReference type="EMBL" id="KAG2489753.1"/>
    </source>
</evidence>
<dbReference type="InterPro" id="IPR011008">
    <property type="entry name" value="Dimeric_a/b-barrel"/>
</dbReference>
<dbReference type="SUPFAM" id="SSF54909">
    <property type="entry name" value="Dimeric alpha+beta barrel"/>
    <property type="match status" value="2"/>
</dbReference>
<dbReference type="Proteomes" id="UP000612055">
    <property type="component" value="Unassembled WGS sequence"/>
</dbReference>
<dbReference type="EMBL" id="JAEHOE010000070">
    <property type="protein sequence ID" value="KAG2489753.1"/>
    <property type="molecule type" value="Genomic_DNA"/>
</dbReference>
<dbReference type="InterPro" id="IPR050744">
    <property type="entry name" value="AI-2_Isomerase_LsrG"/>
</dbReference>
<accession>A0A835XT31</accession>
<dbReference type="Gene3D" id="3.30.70.100">
    <property type="match status" value="2"/>
</dbReference>
<evidence type="ECO:0000313" key="4">
    <source>
        <dbReference type="Proteomes" id="UP000612055"/>
    </source>
</evidence>
<reference evidence="3" key="1">
    <citation type="journal article" date="2020" name="bioRxiv">
        <title>Comparative genomics of Chlamydomonas.</title>
        <authorList>
            <person name="Craig R.J."/>
            <person name="Hasan A.R."/>
            <person name="Ness R.W."/>
            <person name="Keightley P.D."/>
        </authorList>
    </citation>
    <scope>NUCLEOTIDE SEQUENCE</scope>
    <source>
        <strain evidence="3">CCAP 11/70</strain>
    </source>
</reference>
<dbReference type="GO" id="GO:0003824">
    <property type="term" value="F:catalytic activity"/>
    <property type="evidence" value="ECO:0007669"/>
    <property type="project" value="TreeGrafter"/>
</dbReference>
<proteinExistence type="predicted"/>
<evidence type="ECO:0000256" key="1">
    <source>
        <dbReference type="SAM" id="SignalP"/>
    </source>
</evidence>
<dbReference type="OrthoDB" id="531382at2759"/>
<name>A0A835XT31_9CHLO</name>
<organism evidence="3 4">
    <name type="scientific">Edaphochlamys debaryana</name>
    <dbReference type="NCBI Taxonomy" id="47281"/>
    <lineage>
        <taxon>Eukaryota</taxon>
        <taxon>Viridiplantae</taxon>
        <taxon>Chlorophyta</taxon>
        <taxon>core chlorophytes</taxon>
        <taxon>Chlorophyceae</taxon>
        <taxon>CS clade</taxon>
        <taxon>Chlamydomonadales</taxon>
        <taxon>Chlamydomonadales incertae sedis</taxon>
        <taxon>Edaphochlamys</taxon>
    </lineage>
</organism>
<sequence>MARAAPAAAAAALLLLALSACAAARSAPSDGSALLGGGVRLSGSDALQWIRSSFGRKGKGDDFEDMPAYIATRFTVDPTLHDKFIDAWGDLQKSLDKARGLDFYQLSLEAGNNVYFWAYTEWDSFADLMDHGGCGAAKDFMDFIDDHDIMIEMFPLKEAGNTKKEYRTHREGERASAAARAAAAADLARKRGRDSHMEDFDPREEPAHVAITFHVPPSMREEFEDTFEEVQGRVADEEDANRFYVLRRIGTLNHHYVLRAAWDSLDDWLDHVTSKTFRSLREFTEDKGIEWYAHPFRVLFTSEGKGEDV</sequence>
<dbReference type="PANTHER" id="PTHR33336:SF15">
    <property type="entry name" value="ABM DOMAIN-CONTAINING PROTEIN"/>
    <property type="match status" value="1"/>
</dbReference>
<comment type="caution">
    <text evidence="3">The sequence shown here is derived from an EMBL/GenBank/DDBJ whole genome shotgun (WGS) entry which is preliminary data.</text>
</comment>
<evidence type="ECO:0000259" key="2">
    <source>
        <dbReference type="PROSITE" id="PS51725"/>
    </source>
</evidence>
<dbReference type="PROSITE" id="PS51725">
    <property type="entry name" value="ABM"/>
    <property type="match status" value="1"/>
</dbReference>